<evidence type="ECO:0000313" key="2">
    <source>
        <dbReference type="Proteomes" id="UP001364211"/>
    </source>
</evidence>
<evidence type="ECO:0000313" key="1">
    <source>
        <dbReference type="EMBL" id="MEJ8277912.1"/>
    </source>
</evidence>
<comment type="caution">
    <text evidence="1">The sequence shown here is derived from an EMBL/GenBank/DDBJ whole genome shotgun (WGS) entry which is preliminary data.</text>
</comment>
<organism evidence="1 2">
    <name type="scientific">Pseudonocardia spirodelae</name>
    <dbReference type="NCBI Taxonomy" id="3133431"/>
    <lineage>
        <taxon>Bacteria</taxon>
        <taxon>Bacillati</taxon>
        <taxon>Actinomycetota</taxon>
        <taxon>Actinomycetes</taxon>
        <taxon>Pseudonocardiales</taxon>
        <taxon>Pseudonocardiaceae</taxon>
        <taxon>Pseudonocardia</taxon>
    </lineage>
</organism>
<gene>
    <name evidence="1" type="ORF">WJX68_03120</name>
</gene>
<dbReference type="EMBL" id="JBBJUP010000002">
    <property type="protein sequence ID" value="MEJ8277912.1"/>
    <property type="molecule type" value="Genomic_DNA"/>
</dbReference>
<keyword evidence="2" id="KW-1185">Reference proteome</keyword>
<reference evidence="1 2" key="1">
    <citation type="submission" date="2024-03" db="EMBL/GenBank/DDBJ databases">
        <title>Draft genome sequence of Pseudonocardia sp. DW16-2.</title>
        <authorList>
            <person name="Duangmal K."/>
        </authorList>
    </citation>
    <scope>NUCLEOTIDE SEQUENCE [LARGE SCALE GENOMIC DNA]</scope>
    <source>
        <strain evidence="1 2">DW16-2</strain>
    </source>
</reference>
<name>A0ABU8T1T1_9PSEU</name>
<dbReference type="Proteomes" id="UP001364211">
    <property type="component" value="Unassembled WGS sequence"/>
</dbReference>
<protein>
    <recommendedName>
        <fullName evidence="3">Tetratricopeptide repeat protein</fullName>
    </recommendedName>
</protein>
<dbReference type="RefSeq" id="WP_340286029.1">
    <property type="nucleotide sequence ID" value="NZ_JBBJUP010000002.1"/>
</dbReference>
<evidence type="ECO:0008006" key="3">
    <source>
        <dbReference type="Google" id="ProtNLM"/>
    </source>
</evidence>
<sequence length="104" mass="11000">MDQPAADPVMDELAGAVEAGGTGDRAGARARFAALWERVGDGFLPSLHLNLADVHRRLGEDARARHHLSRAREKAGALPGDGYGAMIRAGIERCGARLDAGERT</sequence>
<accession>A0ABU8T1T1</accession>
<proteinExistence type="predicted"/>